<sequence length="83" mass="9357">IIWSSLVTILACVWTAVHRNIAAPAKRGDSRSRRLVARVLEVAKIVVVTLLVPEWVLAWAVRQFLNARQIGRELEAARGEEKE</sequence>
<comment type="caution">
    <text evidence="1">The sequence shown here is derived from an EMBL/GenBank/DDBJ whole genome shotgun (WGS) entry which is preliminary data.</text>
</comment>
<accession>A0ACB8SU24</accession>
<name>A0ACB8SU24_9AGAM</name>
<reference evidence="1" key="2">
    <citation type="journal article" date="2022" name="New Phytol.">
        <title>Evolutionary transition to the ectomycorrhizal habit in the genomes of a hyperdiverse lineage of mushroom-forming fungi.</title>
        <authorList>
            <person name="Looney B."/>
            <person name="Miyauchi S."/>
            <person name="Morin E."/>
            <person name="Drula E."/>
            <person name="Courty P.E."/>
            <person name="Kohler A."/>
            <person name="Kuo A."/>
            <person name="LaButti K."/>
            <person name="Pangilinan J."/>
            <person name="Lipzen A."/>
            <person name="Riley R."/>
            <person name="Andreopoulos W."/>
            <person name="He G."/>
            <person name="Johnson J."/>
            <person name="Nolan M."/>
            <person name="Tritt A."/>
            <person name="Barry K.W."/>
            <person name="Grigoriev I.V."/>
            <person name="Nagy L.G."/>
            <person name="Hibbett D."/>
            <person name="Henrissat B."/>
            <person name="Matheny P.B."/>
            <person name="Labbe J."/>
            <person name="Martin F.M."/>
        </authorList>
    </citation>
    <scope>NUCLEOTIDE SEQUENCE</scope>
    <source>
        <strain evidence="1">HHB10654</strain>
    </source>
</reference>
<gene>
    <name evidence="1" type="ORF">BV25DRAFT_1785836</name>
</gene>
<protein>
    <submittedName>
        <fullName evidence="1">Uncharacterized protein</fullName>
    </submittedName>
</protein>
<proteinExistence type="predicted"/>
<evidence type="ECO:0000313" key="1">
    <source>
        <dbReference type="EMBL" id="KAI0059748.1"/>
    </source>
</evidence>
<organism evidence="1 2">
    <name type="scientific">Artomyces pyxidatus</name>
    <dbReference type="NCBI Taxonomy" id="48021"/>
    <lineage>
        <taxon>Eukaryota</taxon>
        <taxon>Fungi</taxon>
        <taxon>Dikarya</taxon>
        <taxon>Basidiomycota</taxon>
        <taxon>Agaricomycotina</taxon>
        <taxon>Agaricomycetes</taxon>
        <taxon>Russulales</taxon>
        <taxon>Auriscalpiaceae</taxon>
        <taxon>Artomyces</taxon>
    </lineage>
</organism>
<reference evidence="1" key="1">
    <citation type="submission" date="2021-03" db="EMBL/GenBank/DDBJ databases">
        <authorList>
            <consortium name="DOE Joint Genome Institute"/>
            <person name="Ahrendt S."/>
            <person name="Looney B.P."/>
            <person name="Miyauchi S."/>
            <person name="Morin E."/>
            <person name="Drula E."/>
            <person name="Courty P.E."/>
            <person name="Chicoki N."/>
            <person name="Fauchery L."/>
            <person name="Kohler A."/>
            <person name="Kuo A."/>
            <person name="Labutti K."/>
            <person name="Pangilinan J."/>
            <person name="Lipzen A."/>
            <person name="Riley R."/>
            <person name="Andreopoulos W."/>
            <person name="He G."/>
            <person name="Johnson J."/>
            <person name="Barry K.W."/>
            <person name="Grigoriev I.V."/>
            <person name="Nagy L."/>
            <person name="Hibbett D."/>
            <person name="Henrissat B."/>
            <person name="Matheny P.B."/>
            <person name="Labbe J."/>
            <person name="Martin F."/>
        </authorList>
    </citation>
    <scope>NUCLEOTIDE SEQUENCE</scope>
    <source>
        <strain evidence="1">HHB10654</strain>
    </source>
</reference>
<dbReference type="Proteomes" id="UP000814140">
    <property type="component" value="Unassembled WGS sequence"/>
</dbReference>
<dbReference type="EMBL" id="MU277224">
    <property type="protein sequence ID" value="KAI0059748.1"/>
    <property type="molecule type" value="Genomic_DNA"/>
</dbReference>
<evidence type="ECO:0000313" key="2">
    <source>
        <dbReference type="Proteomes" id="UP000814140"/>
    </source>
</evidence>
<keyword evidence="2" id="KW-1185">Reference proteome</keyword>
<feature type="non-terminal residue" evidence="1">
    <location>
        <position position="1"/>
    </location>
</feature>
<feature type="non-terminal residue" evidence="1">
    <location>
        <position position="83"/>
    </location>
</feature>